<accession>A0AAV2GUQ7</accession>
<feature type="compositionally biased region" description="Pro residues" evidence="1">
    <location>
        <begin position="213"/>
        <end position="224"/>
    </location>
</feature>
<keyword evidence="3" id="KW-1185">Reference proteome</keyword>
<organism evidence="2 3">
    <name type="scientific">Linum trigynum</name>
    <dbReference type="NCBI Taxonomy" id="586398"/>
    <lineage>
        <taxon>Eukaryota</taxon>
        <taxon>Viridiplantae</taxon>
        <taxon>Streptophyta</taxon>
        <taxon>Embryophyta</taxon>
        <taxon>Tracheophyta</taxon>
        <taxon>Spermatophyta</taxon>
        <taxon>Magnoliopsida</taxon>
        <taxon>eudicotyledons</taxon>
        <taxon>Gunneridae</taxon>
        <taxon>Pentapetalae</taxon>
        <taxon>rosids</taxon>
        <taxon>fabids</taxon>
        <taxon>Malpighiales</taxon>
        <taxon>Linaceae</taxon>
        <taxon>Linum</taxon>
    </lineage>
</organism>
<reference evidence="2 3" key="1">
    <citation type="submission" date="2024-04" db="EMBL/GenBank/DDBJ databases">
        <authorList>
            <person name="Fracassetti M."/>
        </authorList>
    </citation>
    <scope>NUCLEOTIDE SEQUENCE [LARGE SCALE GENOMIC DNA]</scope>
</reference>
<evidence type="ECO:0000256" key="1">
    <source>
        <dbReference type="SAM" id="MobiDB-lite"/>
    </source>
</evidence>
<sequence>MVVVARGSLLGRIGPVVRNLLVVPAVLRLGPRPLPNVPTTSTSSSHCSRCTPRGVPVLLAPAGTPPRPVLAVARLWMTRTDWSPSNRSGSARLRAHDPVPSRLLWARVHPALWIPKAQLILLLWPDWPWFFSVGPSRPRLSFVPHDLLLPPGVVMGRVRQCRQQTRSAECWRWCAPRAKSPLLPGAAPPNSPVHRPSRPRPTPLHPYPRRPIVSPPPSPPPGAPPRGGFVLPVAITSPTSWAADPAAAAAASAIPAAAAATGTTTMVVLAGDSRFLRTWVSTSCIVAARAPQMFSATLLPISSMEALIWSPMDSIASIEPFEASAALTVTSVRLSNDVVIASYLLVVTSLIVTTSLFWRGGCCLSAGFDIFRLQYFSEDRQTSQALIPLKEPGSDNPTNSL</sequence>
<name>A0AAV2GUQ7_9ROSI</name>
<proteinExistence type="predicted"/>
<dbReference type="Proteomes" id="UP001497516">
    <property type="component" value="Chromosome 9"/>
</dbReference>
<gene>
    <name evidence="2" type="ORF">LTRI10_LOCUS52772</name>
</gene>
<dbReference type="AlphaFoldDB" id="A0AAV2GUQ7"/>
<evidence type="ECO:0000313" key="2">
    <source>
        <dbReference type="EMBL" id="CAL1413548.1"/>
    </source>
</evidence>
<feature type="region of interest" description="Disordered" evidence="1">
    <location>
        <begin position="182"/>
        <end position="225"/>
    </location>
</feature>
<evidence type="ECO:0000313" key="3">
    <source>
        <dbReference type="Proteomes" id="UP001497516"/>
    </source>
</evidence>
<protein>
    <submittedName>
        <fullName evidence="2">Uncharacterized protein</fullName>
    </submittedName>
</protein>
<dbReference type="EMBL" id="OZ034822">
    <property type="protein sequence ID" value="CAL1413548.1"/>
    <property type="molecule type" value="Genomic_DNA"/>
</dbReference>